<dbReference type="Pfam" id="PF08281">
    <property type="entry name" value="Sigma70_r4_2"/>
    <property type="match status" value="1"/>
</dbReference>
<protein>
    <submittedName>
        <fullName evidence="10">Putative ECF RNA polymerase sigma factor SigI</fullName>
    </submittedName>
</protein>
<keyword evidence="5" id="KW-0804">Transcription</keyword>
<dbReference type="Gene3D" id="1.10.10.10">
    <property type="entry name" value="Winged helix-like DNA-binding domain superfamily/Winged helix DNA-binding domain"/>
    <property type="match status" value="1"/>
</dbReference>
<dbReference type="PANTHER" id="PTHR47756">
    <property type="entry name" value="BLL6612 PROTEIN-RELATED"/>
    <property type="match status" value="1"/>
</dbReference>
<dbReference type="Pfam" id="PF20239">
    <property type="entry name" value="DUF6596"/>
    <property type="match status" value="1"/>
</dbReference>
<dbReference type="PANTHER" id="PTHR47756:SF2">
    <property type="entry name" value="BLL6612 PROTEIN"/>
    <property type="match status" value="1"/>
</dbReference>
<feature type="domain" description="RNA polymerase sigma factor 70 region 4 type 2" evidence="8">
    <location>
        <begin position="127"/>
        <end position="178"/>
    </location>
</feature>
<evidence type="ECO:0000256" key="2">
    <source>
        <dbReference type="ARBA" id="ARBA00023015"/>
    </source>
</evidence>
<dbReference type="Gene3D" id="1.10.1740.10">
    <property type="match status" value="1"/>
</dbReference>
<evidence type="ECO:0000313" key="10">
    <source>
        <dbReference type="EMBL" id="OXR47076.1"/>
    </source>
</evidence>
<evidence type="ECO:0000256" key="1">
    <source>
        <dbReference type="ARBA" id="ARBA00010641"/>
    </source>
</evidence>
<evidence type="ECO:0000256" key="3">
    <source>
        <dbReference type="ARBA" id="ARBA00023082"/>
    </source>
</evidence>
<dbReference type="GO" id="GO:0006352">
    <property type="term" value="P:DNA-templated transcription initiation"/>
    <property type="evidence" value="ECO:0007669"/>
    <property type="project" value="InterPro"/>
</dbReference>
<sequence length="428" mass="46474">MPGSQVPAVPVGRPSERDEQRADSAQEAALLLREVAPVVLGILVRRYGDFDAAEDAVQEAMLAAVTQWPDKGYPDNPRAWLLQVAQRRLIDSVRSEIARRSRETTAALRDVPPADTDSAADDTLTLLLLCCHPALSPASAIAVTLRAVGGLTTEEIARAFLLPETTMAQRISRAKKRLGALPRPFAESAVAPEDWGSRLGPVLHVLYVMFTEGHTATGGSRLYRTDLAAEAIRLTRKVHRLLPDDPEVTGLLALMLLTDARRAARLGPSGELIPLAEQDRTRWDRDRAREGMGLATAAVEAGLGGPYRVQAAIAALHTRAPSAEETDWERILLLYNVFERLSDNPMVSLNRAVAVAMVHGPAAGLESANTLADRLRGNHRLDAVRGHLYEMAGDRATAIESYTAAAHLTTSTPERDYLMLRAAKLRAP</sequence>
<name>A0A231HE73_9NOCA</name>
<keyword evidence="11" id="KW-1185">Reference proteome</keyword>
<dbReference type="InterPro" id="IPR013324">
    <property type="entry name" value="RNA_pol_sigma_r3/r4-like"/>
</dbReference>
<reference evidence="10 11" key="1">
    <citation type="submission" date="2017-07" db="EMBL/GenBank/DDBJ databases">
        <title>First draft Genome Sequence of Nocardia cerradoensis isolated from human infection.</title>
        <authorList>
            <person name="Carrasco G."/>
        </authorList>
    </citation>
    <scope>NUCLEOTIDE SEQUENCE [LARGE SCALE GENOMIC DNA]</scope>
    <source>
        <strain evidence="10 11">CNM20130759</strain>
    </source>
</reference>
<dbReference type="InterPro" id="IPR007627">
    <property type="entry name" value="RNA_pol_sigma70_r2"/>
</dbReference>
<dbReference type="InterPro" id="IPR014284">
    <property type="entry name" value="RNA_pol_sigma-70_dom"/>
</dbReference>
<evidence type="ECO:0000256" key="6">
    <source>
        <dbReference type="SAM" id="MobiDB-lite"/>
    </source>
</evidence>
<dbReference type="Proteomes" id="UP000215506">
    <property type="component" value="Unassembled WGS sequence"/>
</dbReference>
<keyword evidence="3" id="KW-0731">Sigma factor</keyword>
<evidence type="ECO:0000259" key="9">
    <source>
        <dbReference type="Pfam" id="PF20239"/>
    </source>
</evidence>
<keyword evidence="2" id="KW-0805">Transcription regulation</keyword>
<comment type="caution">
    <text evidence="10">The sequence shown here is derived from an EMBL/GenBank/DDBJ whole genome shotgun (WGS) entry which is preliminary data.</text>
</comment>
<dbReference type="InterPro" id="IPR036388">
    <property type="entry name" value="WH-like_DNA-bd_sf"/>
</dbReference>
<gene>
    <name evidence="10" type="primary">sigI_1</name>
    <name evidence="10" type="ORF">B7C42_00196</name>
</gene>
<accession>A0A231HE73</accession>
<dbReference type="SUPFAM" id="SSF88659">
    <property type="entry name" value="Sigma3 and sigma4 domains of RNA polymerase sigma factors"/>
    <property type="match status" value="1"/>
</dbReference>
<keyword evidence="4" id="KW-0238">DNA-binding</keyword>
<dbReference type="RefSeq" id="WP_094024085.1">
    <property type="nucleotide sequence ID" value="NZ_NGAF01000001.1"/>
</dbReference>
<evidence type="ECO:0000313" key="11">
    <source>
        <dbReference type="Proteomes" id="UP000215506"/>
    </source>
</evidence>
<feature type="domain" description="DUF6596" evidence="9">
    <location>
        <begin position="198"/>
        <end position="298"/>
    </location>
</feature>
<comment type="similarity">
    <text evidence="1">Belongs to the sigma-70 factor family. ECF subfamily.</text>
</comment>
<dbReference type="AlphaFoldDB" id="A0A231HE73"/>
<organism evidence="10 11">
    <name type="scientific">Nocardia cerradoensis</name>
    <dbReference type="NCBI Taxonomy" id="85688"/>
    <lineage>
        <taxon>Bacteria</taxon>
        <taxon>Bacillati</taxon>
        <taxon>Actinomycetota</taxon>
        <taxon>Actinomycetes</taxon>
        <taxon>Mycobacteriales</taxon>
        <taxon>Nocardiaceae</taxon>
        <taxon>Nocardia</taxon>
    </lineage>
</organism>
<dbReference type="InterPro" id="IPR013249">
    <property type="entry name" value="RNA_pol_sigma70_r4_t2"/>
</dbReference>
<proteinExistence type="inferred from homology"/>
<dbReference type="NCBIfam" id="TIGR02937">
    <property type="entry name" value="sigma70-ECF"/>
    <property type="match status" value="1"/>
</dbReference>
<feature type="region of interest" description="Disordered" evidence="6">
    <location>
        <begin position="1"/>
        <end position="21"/>
    </location>
</feature>
<dbReference type="EMBL" id="NGAF01000001">
    <property type="protein sequence ID" value="OXR47076.1"/>
    <property type="molecule type" value="Genomic_DNA"/>
</dbReference>
<dbReference type="GO" id="GO:0003677">
    <property type="term" value="F:DNA binding"/>
    <property type="evidence" value="ECO:0007669"/>
    <property type="project" value="UniProtKB-KW"/>
</dbReference>
<dbReference type="GO" id="GO:0016987">
    <property type="term" value="F:sigma factor activity"/>
    <property type="evidence" value="ECO:0007669"/>
    <property type="project" value="UniProtKB-KW"/>
</dbReference>
<evidence type="ECO:0000256" key="5">
    <source>
        <dbReference type="ARBA" id="ARBA00023163"/>
    </source>
</evidence>
<dbReference type="InterPro" id="IPR013325">
    <property type="entry name" value="RNA_pol_sigma_r2"/>
</dbReference>
<evidence type="ECO:0000259" key="7">
    <source>
        <dbReference type="Pfam" id="PF04542"/>
    </source>
</evidence>
<evidence type="ECO:0000256" key="4">
    <source>
        <dbReference type="ARBA" id="ARBA00023125"/>
    </source>
</evidence>
<dbReference type="SUPFAM" id="SSF88946">
    <property type="entry name" value="Sigma2 domain of RNA polymerase sigma factors"/>
    <property type="match status" value="1"/>
</dbReference>
<dbReference type="InterPro" id="IPR046531">
    <property type="entry name" value="DUF6596"/>
</dbReference>
<dbReference type="Pfam" id="PF04542">
    <property type="entry name" value="Sigma70_r2"/>
    <property type="match status" value="1"/>
</dbReference>
<feature type="domain" description="RNA polymerase sigma-70 region 2" evidence="7">
    <location>
        <begin position="31"/>
        <end position="96"/>
    </location>
</feature>
<evidence type="ECO:0000259" key="8">
    <source>
        <dbReference type="Pfam" id="PF08281"/>
    </source>
</evidence>